<dbReference type="PANTHER" id="PTHR48081">
    <property type="entry name" value="AB HYDROLASE SUPERFAMILY PROTEIN C4A8.06C"/>
    <property type="match status" value="1"/>
</dbReference>
<keyword evidence="4" id="KW-1185">Reference proteome</keyword>
<dbReference type="InterPro" id="IPR049492">
    <property type="entry name" value="BD-FAE-like_dom"/>
</dbReference>
<dbReference type="SUPFAM" id="SSF53474">
    <property type="entry name" value="alpha/beta-Hydrolases"/>
    <property type="match status" value="1"/>
</dbReference>
<dbReference type="EMBL" id="NJGV01000009">
    <property type="protein sequence ID" value="OWY34497.1"/>
    <property type="molecule type" value="Genomic_DNA"/>
</dbReference>
<dbReference type="Proteomes" id="UP000214747">
    <property type="component" value="Unassembled WGS sequence"/>
</dbReference>
<sequence>MHIYRSYDREALDEQYNVRLRIADFQAYFDRFAREGEAARQAHPHLADLPYGEDALQTLDFFPGRSNGRPLLVFIHGGYWRSLDKHQFSQLALPYLAQNINVALINYRLAPQARMGDIAADCGRALRLLHAKAAALRFNPEAIWLMGHSAGAHLAALIASLGAAPVRGVCGISGIYDLEPVRLSYLNEVLHLSASDAQQASPQLLAMPEGVKALLCAGEEESAEFLRQRDFYAAALRQSGHAVEVVALPQQHHLSVVDVAADARSGLTQSMLRLILA</sequence>
<keyword evidence="1" id="KW-0378">Hydrolase</keyword>
<feature type="domain" description="BD-FAE-like" evidence="2">
    <location>
        <begin position="66"/>
        <end position="162"/>
    </location>
</feature>
<comment type="caution">
    <text evidence="3">The sequence shown here is derived from an EMBL/GenBank/DDBJ whole genome shotgun (WGS) entry which is preliminary data.</text>
</comment>
<evidence type="ECO:0000313" key="4">
    <source>
        <dbReference type="Proteomes" id="UP000214747"/>
    </source>
</evidence>
<reference evidence="3 4" key="1">
    <citation type="journal article" date="2010" name="Int. J. Syst. Evol. Microbiol.">
        <title>Reclassification of Herbaspirillum putei as a later heterotypic synonym of Herbaspirillum huttiense, with the description of H. huttiense subsp. huttiense subsp. nov. and H. huttiense subsp. putei subsp. nov., comb. nov., and description of Herbaspirillum aquaticum sp. nov.</title>
        <authorList>
            <person name="Dobritsa A.P."/>
            <person name="Reddy M.C."/>
            <person name="Samadpour M."/>
        </authorList>
    </citation>
    <scope>NUCLEOTIDE SEQUENCE [LARGE SCALE GENOMIC DNA]</scope>
    <source>
        <strain evidence="3 4">IEH 4430</strain>
    </source>
</reference>
<gene>
    <name evidence="3" type="ORF">CEJ45_11675</name>
</gene>
<protein>
    <submittedName>
        <fullName evidence="3">Esterase</fullName>
    </submittedName>
</protein>
<name>A0A225SUC1_9BURK</name>
<dbReference type="InterPro" id="IPR029058">
    <property type="entry name" value="AB_hydrolase_fold"/>
</dbReference>
<organism evidence="3 4">
    <name type="scientific">Herbaspirillum aquaticum</name>
    <dbReference type="NCBI Taxonomy" id="568783"/>
    <lineage>
        <taxon>Bacteria</taxon>
        <taxon>Pseudomonadati</taxon>
        <taxon>Pseudomonadota</taxon>
        <taxon>Betaproteobacteria</taxon>
        <taxon>Burkholderiales</taxon>
        <taxon>Oxalobacteraceae</taxon>
        <taxon>Herbaspirillum</taxon>
    </lineage>
</organism>
<dbReference type="GO" id="GO:0016787">
    <property type="term" value="F:hydrolase activity"/>
    <property type="evidence" value="ECO:0007669"/>
    <property type="project" value="UniProtKB-KW"/>
</dbReference>
<evidence type="ECO:0000256" key="1">
    <source>
        <dbReference type="ARBA" id="ARBA00022801"/>
    </source>
</evidence>
<dbReference type="Gene3D" id="3.40.50.1820">
    <property type="entry name" value="alpha/beta hydrolase"/>
    <property type="match status" value="1"/>
</dbReference>
<evidence type="ECO:0000313" key="3">
    <source>
        <dbReference type="EMBL" id="OWY34497.1"/>
    </source>
</evidence>
<evidence type="ECO:0000259" key="2">
    <source>
        <dbReference type="Pfam" id="PF20434"/>
    </source>
</evidence>
<dbReference type="AlphaFoldDB" id="A0A225SUC1"/>
<dbReference type="Pfam" id="PF20434">
    <property type="entry name" value="BD-FAE"/>
    <property type="match status" value="1"/>
</dbReference>
<accession>A0A225SUC1</accession>
<dbReference type="InterPro" id="IPR050300">
    <property type="entry name" value="GDXG_lipolytic_enzyme"/>
</dbReference>
<dbReference type="PANTHER" id="PTHR48081:SF33">
    <property type="entry name" value="KYNURENINE FORMAMIDASE"/>
    <property type="match status" value="1"/>
</dbReference>
<dbReference type="RefSeq" id="WP_088755279.1">
    <property type="nucleotide sequence ID" value="NZ_NJGV01000009.1"/>
</dbReference>
<proteinExistence type="predicted"/>